<dbReference type="Pfam" id="PF00296">
    <property type="entry name" value="Bac_luciferase"/>
    <property type="match status" value="1"/>
</dbReference>
<dbReference type="NCBIfam" id="TIGR04024">
    <property type="entry name" value="F420_NP1902A"/>
    <property type="match status" value="1"/>
</dbReference>
<dbReference type="RefSeq" id="WP_224829529.1">
    <property type="nucleotide sequence ID" value="NZ_JAIVEF010000022.1"/>
</dbReference>
<dbReference type="AlphaFoldDB" id="A0ABD5QHZ3"/>
<dbReference type="InterPro" id="IPR023909">
    <property type="entry name" value="F420_NP1902A"/>
</dbReference>
<accession>A0ABD5QHZ3</accession>
<evidence type="ECO:0000259" key="2">
    <source>
        <dbReference type="Pfam" id="PF00296"/>
    </source>
</evidence>
<reference evidence="3 4" key="1">
    <citation type="journal article" date="2019" name="Int. J. Syst. Evol. Microbiol.">
        <title>The Global Catalogue of Microorganisms (GCM) 10K type strain sequencing project: providing services to taxonomists for standard genome sequencing and annotation.</title>
        <authorList>
            <consortium name="The Broad Institute Genomics Platform"/>
            <consortium name="The Broad Institute Genome Sequencing Center for Infectious Disease"/>
            <person name="Wu L."/>
            <person name="Ma J."/>
        </authorList>
    </citation>
    <scope>NUCLEOTIDE SEQUENCE [LARGE SCALE GENOMIC DNA]</scope>
    <source>
        <strain evidence="3 4">CGMCC 1.15824</strain>
    </source>
</reference>
<dbReference type="PANTHER" id="PTHR43244">
    <property type="match status" value="1"/>
</dbReference>
<proteinExistence type="predicted"/>
<evidence type="ECO:0000313" key="4">
    <source>
        <dbReference type="Proteomes" id="UP001595925"/>
    </source>
</evidence>
<dbReference type="InterPro" id="IPR011251">
    <property type="entry name" value="Luciferase-like_dom"/>
</dbReference>
<evidence type="ECO:0000256" key="1">
    <source>
        <dbReference type="ARBA" id="ARBA00023002"/>
    </source>
</evidence>
<protein>
    <submittedName>
        <fullName evidence="3">TIGR04024 family LLM class F420-dependent oxidoreductase</fullName>
    </submittedName>
</protein>
<dbReference type="InterPro" id="IPR050564">
    <property type="entry name" value="F420-G6PD/mer"/>
</dbReference>
<gene>
    <name evidence="3" type="ORF">ACFPFO_15760</name>
</gene>
<organism evidence="3 4">
    <name type="scientific">Saliphagus infecundisoli</name>
    <dbReference type="NCBI Taxonomy" id="1849069"/>
    <lineage>
        <taxon>Archaea</taxon>
        <taxon>Methanobacteriati</taxon>
        <taxon>Methanobacteriota</taxon>
        <taxon>Stenosarchaea group</taxon>
        <taxon>Halobacteria</taxon>
        <taxon>Halobacteriales</taxon>
        <taxon>Natrialbaceae</taxon>
        <taxon>Saliphagus</taxon>
    </lineage>
</organism>
<dbReference type="InterPro" id="IPR036661">
    <property type="entry name" value="Luciferase-like_sf"/>
</dbReference>
<dbReference type="CDD" id="cd01097">
    <property type="entry name" value="Tetrahydromethanopterin_reductase"/>
    <property type="match status" value="1"/>
</dbReference>
<dbReference type="PANTHER" id="PTHR43244:SF1">
    <property type="entry name" value="5,10-METHYLENETETRAHYDROMETHANOPTERIN REDUCTASE"/>
    <property type="match status" value="1"/>
</dbReference>
<evidence type="ECO:0000313" key="3">
    <source>
        <dbReference type="EMBL" id="MFC4989194.1"/>
    </source>
</evidence>
<dbReference type="Proteomes" id="UP001595925">
    <property type="component" value="Unassembled WGS sequence"/>
</dbReference>
<dbReference type="Gene3D" id="3.20.20.30">
    <property type="entry name" value="Luciferase-like domain"/>
    <property type="match status" value="1"/>
</dbReference>
<keyword evidence="4" id="KW-1185">Reference proteome</keyword>
<dbReference type="EMBL" id="JBHSJG010000041">
    <property type="protein sequence ID" value="MFC4989194.1"/>
    <property type="molecule type" value="Genomic_DNA"/>
</dbReference>
<sequence length="331" mass="35794">MERSVHLPVAAQPDVETVVGFARSSEREGYDRVWLPETWGRDAVTILATIAHSTDEIGIGSSVLPIYSRSPALLGQTAATLQEVSTGRFRLGIGPSGPAVIEGWHGVEFDRPLRRTRETVEIVRNVLSGETVNYDGDSFTLAGLRLRCDSPEEPVPIDVAAMGPKAVELAGRFADGWHGIVLTPEGIEERLKDLARGAEPRNRDPEDVRVTISVTACALEDGERARELARRHMAFYLGAMGTYYRDSLARQGHGDVAEAVAAAWASGDREEALSLISEDLLDELCAAGRPERARDLLERFAAIDGVDDVAVGFPRGATEAEIEATIEALAP</sequence>
<comment type="caution">
    <text evidence="3">The sequence shown here is derived from an EMBL/GenBank/DDBJ whole genome shotgun (WGS) entry which is preliminary data.</text>
</comment>
<dbReference type="GO" id="GO:0016491">
    <property type="term" value="F:oxidoreductase activity"/>
    <property type="evidence" value="ECO:0007669"/>
    <property type="project" value="UniProtKB-KW"/>
</dbReference>
<dbReference type="SUPFAM" id="SSF51679">
    <property type="entry name" value="Bacterial luciferase-like"/>
    <property type="match status" value="1"/>
</dbReference>
<name>A0ABD5QHZ3_9EURY</name>
<feature type="domain" description="Luciferase-like" evidence="2">
    <location>
        <begin position="10"/>
        <end position="301"/>
    </location>
</feature>
<keyword evidence="1" id="KW-0560">Oxidoreductase</keyword>